<evidence type="ECO:0000256" key="1">
    <source>
        <dbReference type="SAM" id="MobiDB-lite"/>
    </source>
</evidence>
<name>A0AAV7HYB5_COTGL</name>
<protein>
    <submittedName>
        <fullName evidence="2">Uncharacterized protein</fullName>
    </submittedName>
</protein>
<feature type="region of interest" description="Disordered" evidence="1">
    <location>
        <begin position="132"/>
        <end position="154"/>
    </location>
</feature>
<keyword evidence="3" id="KW-1185">Reference proteome</keyword>
<organism evidence="2 3">
    <name type="scientific">Cotesia glomerata</name>
    <name type="common">Lepidopteran parasitic wasp</name>
    <name type="synonym">Apanteles glomeratus</name>
    <dbReference type="NCBI Taxonomy" id="32391"/>
    <lineage>
        <taxon>Eukaryota</taxon>
        <taxon>Metazoa</taxon>
        <taxon>Ecdysozoa</taxon>
        <taxon>Arthropoda</taxon>
        <taxon>Hexapoda</taxon>
        <taxon>Insecta</taxon>
        <taxon>Pterygota</taxon>
        <taxon>Neoptera</taxon>
        <taxon>Endopterygota</taxon>
        <taxon>Hymenoptera</taxon>
        <taxon>Apocrita</taxon>
        <taxon>Ichneumonoidea</taxon>
        <taxon>Braconidae</taxon>
        <taxon>Microgastrinae</taxon>
        <taxon>Cotesia</taxon>
    </lineage>
</organism>
<evidence type="ECO:0000313" key="2">
    <source>
        <dbReference type="EMBL" id="KAH0535562.1"/>
    </source>
</evidence>
<sequence>MDFGSYNSGRWCLVADPLLVFQPEAHPRPTHPSLPFIWSKLLRTLDASQVTPGLGSIDLRPLGPDNLFTRNLRGYSVPRWMIGVGPGAPSVSTNPQLPRKYQQGQGKVLLRSWSESRPIPADDRGSRTLLASSDCPGAQENDQQNGNKEERRKSNQGWMMLIPVARPRQQKILFCYAIYIRLP</sequence>
<proteinExistence type="predicted"/>
<dbReference type="EMBL" id="JAHXZJ010002982">
    <property type="protein sequence ID" value="KAH0535562.1"/>
    <property type="molecule type" value="Genomic_DNA"/>
</dbReference>
<gene>
    <name evidence="2" type="ORF">KQX54_017205</name>
</gene>
<dbReference type="AlphaFoldDB" id="A0AAV7HYB5"/>
<dbReference type="Proteomes" id="UP000826195">
    <property type="component" value="Unassembled WGS sequence"/>
</dbReference>
<comment type="caution">
    <text evidence="2">The sequence shown here is derived from an EMBL/GenBank/DDBJ whole genome shotgun (WGS) entry which is preliminary data.</text>
</comment>
<reference evidence="2 3" key="1">
    <citation type="journal article" date="2021" name="J. Hered.">
        <title>A chromosome-level genome assembly of the parasitoid wasp, Cotesia glomerata (Hymenoptera: Braconidae).</title>
        <authorList>
            <person name="Pinto B.J."/>
            <person name="Weis J.J."/>
            <person name="Gamble T."/>
            <person name="Ode P.J."/>
            <person name="Paul R."/>
            <person name="Zaspel J.M."/>
        </authorList>
    </citation>
    <scope>NUCLEOTIDE SEQUENCE [LARGE SCALE GENOMIC DNA]</scope>
    <source>
        <strain evidence="2">CgM1</strain>
    </source>
</reference>
<evidence type="ECO:0000313" key="3">
    <source>
        <dbReference type="Proteomes" id="UP000826195"/>
    </source>
</evidence>
<accession>A0AAV7HYB5</accession>